<dbReference type="RefSeq" id="YP_164222.1">
    <property type="nucleotide sequence ID" value="NC_006549.1"/>
</dbReference>
<dbReference type="KEGG" id="vg:3197144"/>
<evidence type="ECO:0000313" key="2">
    <source>
        <dbReference type="Proteomes" id="UP000172127"/>
    </source>
</evidence>
<dbReference type="GeneID" id="3197144"/>
<organism evidence="1 2">
    <name type="scientific">Singapore grouper iridovirus</name>
    <dbReference type="NCBI Taxonomy" id="262968"/>
    <lineage>
        <taxon>Viruses</taxon>
        <taxon>Varidnaviria</taxon>
        <taxon>Bamfordvirae</taxon>
        <taxon>Nucleocytoviricota</taxon>
        <taxon>Megaviricetes</taxon>
        <taxon>Pimascovirales</taxon>
        <taxon>Pimascovirales incertae sedis</taxon>
        <taxon>Iridoviridae</taxon>
        <taxon>Alphairidovirinae</taxon>
        <taxon>Ranavirus</taxon>
        <taxon>Ranavirus epinephelus1</taxon>
    </lineage>
</organism>
<reference evidence="1 2" key="1">
    <citation type="journal article" date="2004" name="J. Virol.">
        <title>Functional genomics analysis of Singapore grouper iridovirus: complete sequence determination and proteomic analysis.</title>
        <authorList>
            <person name="Song W.J."/>
            <person name="Qin Q.W."/>
            <person name="Qiu J."/>
            <person name="Huang C.H."/>
            <person name="Wang F."/>
            <person name="Hew C.L."/>
        </authorList>
    </citation>
    <scope>NUCLEOTIDE SEQUENCE [LARGE SCALE GENOMIC DNA]</scope>
</reference>
<name>Q5YFD8_9VIRU</name>
<dbReference type="EMBL" id="AY521625">
    <property type="protein sequence ID" value="AAS18142.1"/>
    <property type="molecule type" value="Genomic_DNA"/>
</dbReference>
<dbReference type="Proteomes" id="UP000172127">
    <property type="component" value="Segment"/>
</dbReference>
<gene>
    <name evidence="1" type="ORF">ORF127R</name>
</gene>
<proteinExistence type="predicted"/>
<accession>Q5YFD8</accession>
<protein>
    <submittedName>
        <fullName evidence="1">Uncharacterized protein</fullName>
    </submittedName>
</protein>
<evidence type="ECO:0000313" key="1">
    <source>
        <dbReference type="EMBL" id="AAS18142.1"/>
    </source>
</evidence>
<keyword evidence="2" id="KW-1185">Reference proteome</keyword>
<sequence>MLTAIVTVFLVGLYAYCTDGATPYYFNIQCTSCALEEGASEAVQTQQKGYLSERGEGTTLTYNQQQYANGTLYGFTLIHGELCSAENQCQPNGYYHNHWCIPVGKTEWVKCAKFNKDQYGRECEDVKKDRQHGTWCYVKNRNTYWPHNGGKWGYTHPAACEHSRKLCRYSFNE</sequence>